<dbReference type="GO" id="GO:0005737">
    <property type="term" value="C:cytoplasm"/>
    <property type="evidence" value="ECO:0007669"/>
    <property type="project" value="UniProtKB-SubCell"/>
</dbReference>
<evidence type="ECO:0000256" key="8">
    <source>
        <dbReference type="ARBA" id="ARBA00022884"/>
    </source>
</evidence>
<sequence>MSMATTAPVQNAVSFASRKTSYKLPPTTITDKLVSQEARRSKALEEQKRRRAQRVDSSRQLDRFADMTLGMSEDDEAGGGEEQVQVAPGSVAQYASMLAQEVDPQAIVNHFVAAVPSPSSSLEHPRPQLQETEVTSIEPPATLSPNLTAKKKKKRKKGKRQNKWADWCMYAELLEMASPVDEWDDVDGLPLDLETGWVAVGPVPVGKRCLAITQAAVGTSMTPNTTLRSRLLGKVLLHRFPSSLPPLTVLDCILDANWRENGILHVLDVVKWKGQDALMQAAGSGGVTPALQN</sequence>
<evidence type="ECO:0000256" key="3">
    <source>
        <dbReference type="ARBA" id="ARBA00004496"/>
    </source>
</evidence>
<dbReference type="Pfam" id="PF21974">
    <property type="entry name" value="SPN1_m3Gcap_bd"/>
    <property type="match status" value="1"/>
</dbReference>
<keyword evidence="7" id="KW-0963">Cytoplasm</keyword>
<protein>
    <recommendedName>
        <fullName evidence="5">Snurportin-1</fullName>
    </recommendedName>
</protein>
<keyword evidence="13" id="KW-1185">Reference proteome</keyword>
<dbReference type="InterPro" id="IPR017336">
    <property type="entry name" value="Snurportin-1"/>
</dbReference>
<evidence type="ECO:0000256" key="5">
    <source>
        <dbReference type="ARBA" id="ARBA00016034"/>
    </source>
</evidence>
<dbReference type="PANTHER" id="PTHR13403">
    <property type="entry name" value="SNURPORTIN1 RNUT1 PROTEIN RNA, U TRANSPORTER 1"/>
    <property type="match status" value="1"/>
</dbReference>
<evidence type="ECO:0000313" key="13">
    <source>
        <dbReference type="Proteomes" id="UP000775547"/>
    </source>
</evidence>
<evidence type="ECO:0000256" key="9">
    <source>
        <dbReference type="ARBA" id="ARBA00023242"/>
    </source>
</evidence>
<gene>
    <name evidence="12" type="ORF">DXG03_008669</name>
</gene>
<evidence type="ECO:0000259" key="11">
    <source>
        <dbReference type="Pfam" id="PF21974"/>
    </source>
</evidence>
<comment type="caution">
    <text evidence="12">The sequence shown here is derived from an EMBL/GenBank/DDBJ whole genome shotgun (WGS) entry which is preliminary data.</text>
</comment>
<name>A0A9P7K6R1_9AGAR</name>
<reference evidence="12" key="2">
    <citation type="submission" date="2021-10" db="EMBL/GenBank/DDBJ databases">
        <title>Phylogenomics reveals ancestral predisposition of the termite-cultivated fungus Termitomyces towards a domesticated lifestyle.</title>
        <authorList>
            <person name="Auxier B."/>
            <person name="Grum-Grzhimaylo A."/>
            <person name="Cardenas M.E."/>
            <person name="Lodge J.D."/>
            <person name="Laessoe T."/>
            <person name="Pedersen O."/>
            <person name="Smith M.E."/>
            <person name="Kuyper T.W."/>
            <person name="Franco-Molano E.A."/>
            <person name="Baroni T.J."/>
            <person name="Aanen D.K."/>
        </authorList>
    </citation>
    <scope>NUCLEOTIDE SEQUENCE</scope>
    <source>
        <strain evidence="12">AP01</strain>
        <tissue evidence="12">Mycelium</tissue>
    </source>
</reference>
<organism evidence="12 13">
    <name type="scientific">Asterophora parasitica</name>
    <dbReference type="NCBI Taxonomy" id="117018"/>
    <lineage>
        <taxon>Eukaryota</taxon>
        <taxon>Fungi</taxon>
        <taxon>Dikarya</taxon>
        <taxon>Basidiomycota</taxon>
        <taxon>Agaricomycotina</taxon>
        <taxon>Agaricomycetes</taxon>
        <taxon>Agaricomycetidae</taxon>
        <taxon>Agaricales</taxon>
        <taxon>Tricholomatineae</taxon>
        <taxon>Lyophyllaceae</taxon>
        <taxon>Asterophora</taxon>
    </lineage>
</organism>
<dbReference type="Gene3D" id="3.30.470.30">
    <property type="entry name" value="DNA ligase/mRNA capping enzyme"/>
    <property type="match status" value="1"/>
</dbReference>
<keyword evidence="9" id="KW-0539">Nucleus</keyword>
<feature type="region of interest" description="Disordered" evidence="10">
    <location>
        <begin position="117"/>
        <end position="158"/>
    </location>
</feature>
<evidence type="ECO:0000256" key="10">
    <source>
        <dbReference type="SAM" id="MobiDB-lite"/>
    </source>
</evidence>
<dbReference type="GO" id="GO:0003723">
    <property type="term" value="F:RNA binding"/>
    <property type="evidence" value="ECO:0007669"/>
    <property type="project" value="UniProtKB-KW"/>
</dbReference>
<comment type="similarity">
    <text evidence="4">Belongs to the snurportin family.</text>
</comment>
<feature type="compositionally biased region" description="Basic and acidic residues" evidence="10">
    <location>
        <begin position="37"/>
        <end position="65"/>
    </location>
</feature>
<feature type="region of interest" description="Disordered" evidence="10">
    <location>
        <begin position="33"/>
        <end position="66"/>
    </location>
</feature>
<dbReference type="GO" id="GO:0061015">
    <property type="term" value="P:snRNA import into nucleus"/>
    <property type="evidence" value="ECO:0007669"/>
    <property type="project" value="InterPro"/>
</dbReference>
<evidence type="ECO:0000313" key="12">
    <source>
        <dbReference type="EMBL" id="KAG5640436.1"/>
    </source>
</evidence>
<evidence type="ECO:0000256" key="4">
    <source>
        <dbReference type="ARBA" id="ARBA00007540"/>
    </source>
</evidence>
<feature type="compositionally biased region" description="Basic residues" evidence="10">
    <location>
        <begin position="149"/>
        <end position="158"/>
    </location>
</feature>
<evidence type="ECO:0000256" key="1">
    <source>
        <dbReference type="ARBA" id="ARBA00003975"/>
    </source>
</evidence>
<feature type="domain" description="Snurportin-1 m3G cap-binding" evidence="11">
    <location>
        <begin position="187"/>
        <end position="278"/>
    </location>
</feature>
<proteinExistence type="inferred from homology"/>
<keyword evidence="8" id="KW-0694">RNA-binding</keyword>
<dbReference type="AlphaFoldDB" id="A0A9P7K6R1"/>
<dbReference type="EMBL" id="JABCKV010000732">
    <property type="protein sequence ID" value="KAG5640436.1"/>
    <property type="molecule type" value="Genomic_DNA"/>
</dbReference>
<comment type="function">
    <text evidence="1">Functions as an U snRNP-specific nuclear import adapter. Involved in the trimethylguanosine (m3G)-cap-dependent nuclear import of U snRNPs. Binds specifically to the terminal m3G-cap U snRNAs.</text>
</comment>
<evidence type="ECO:0000256" key="6">
    <source>
        <dbReference type="ARBA" id="ARBA00022448"/>
    </source>
</evidence>
<keyword evidence="6" id="KW-0813">Transport</keyword>
<comment type="subcellular location">
    <subcellularLocation>
        <location evidence="3">Cytoplasm</location>
    </subcellularLocation>
    <subcellularLocation>
        <location evidence="2">Nucleus</location>
    </subcellularLocation>
</comment>
<dbReference type="InterPro" id="IPR047857">
    <property type="entry name" value="Snurportin1_C"/>
</dbReference>
<dbReference type="PANTHER" id="PTHR13403:SF6">
    <property type="entry name" value="SNURPORTIN-1"/>
    <property type="match status" value="1"/>
</dbReference>
<dbReference type="GO" id="GO:0005634">
    <property type="term" value="C:nucleus"/>
    <property type="evidence" value="ECO:0007669"/>
    <property type="project" value="UniProtKB-SubCell"/>
</dbReference>
<dbReference type="Proteomes" id="UP000775547">
    <property type="component" value="Unassembled WGS sequence"/>
</dbReference>
<reference evidence="12" key="1">
    <citation type="submission" date="2020-07" db="EMBL/GenBank/DDBJ databases">
        <authorList>
            <person name="Nieuwenhuis M."/>
            <person name="Van De Peppel L.J.J."/>
        </authorList>
    </citation>
    <scope>NUCLEOTIDE SEQUENCE</scope>
    <source>
        <strain evidence="12">AP01</strain>
        <tissue evidence="12">Mycelium</tissue>
    </source>
</reference>
<evidence type="ECO:0000256" key="2">
    <source>
        <dbReference type="ARBA" id="ARBA00004123"/>
    </source>
</evidence>
<dbReference type="OrthoDB" id="10003593at2759"/>
<accession>A0A9P7K6R1</accession>
<evidence type="ECO:0000256" key="7">
    <source>
        <dbReference type="ARBA" id="ARBA00022490"/>
    </source>
</evidence>